<proteinExistence type="predicted"/>
<accession>A0A2I0IQR4</accession>
<organism evidence="2 3">
    <name type="scientific">Punica granatum</name>
    <name type="common">Pomegranate</name>
    <dbReference type="NCBI Taxonomy" id="22663"/>
    <lineage>
        <taxon>Eukaryota</taxon>
        <taxon>Viridiplantae</taxon>
        <taxon>Streptophyta</taxon>
        <taxon>Embryophyta</taxon>
        <taxon>Tracheophyta</taxon>
        <taxon>Spermatophyta</taxon>
        <taxon>Magnoliopsida</taxon>
        <taxon>eudicotyledons</taxon>
        <taxon>Gunneridae</taxon>
        <taxon>Pentapetalae</taxon>
        <taxon>rosids</taxon>
        <taxon>malvids</taxon>
        <taxon>Myrtales</taxon>
        <taxon>Lythraceae</taxon>
        <taxon>Punica</taxon>
    </lineage>
</organism>
<comment type="caution">
    <text evidence="2">The sequence shown here is derived from an EMBL/GenBank/DDBJ whole genome shotgun (WGS) entry which is preliminary data.</text>
</comment>
<dbReference type="EMBL" id="PGOL01002633">
    <property type="protein sequence ID" value="PKI46344.1"/>
    <property type="molecule type" value="Genomic_DNA"/>
</dbReference>
<evidence type="ECO:0000313" key="3">
    <source>
        <dbReference type="Proteomes" id="UP000233551"/>
    </source>
</evidence>
<protein>
    <submittedName>
        <fullName evidence="2">Uncharacterized protein</fullName>
    </submittedName>
</protein>
<feature type="region of interest" description="Disordered" evidence="1">
    <location>
        <begin position="1"/>
        <end position="59"/>
    </location>
</feature>
<name>A0A2I0IQR4_PUNGR</name>
<dbReference type="Proteomes" id="UP000233551">
    <property type="component" value="Unassembled WGS sequence"/>
</dbReference>
<reference evidence="2 3" key="1">
    <citation type="submission" date="2017-11" db="EMBL/GenBank/DDBJ databases">
        <title>De-novo sequencing of pomegranate (Punica granatum L.) genome.</title>
        <authorList>
            <person name="Akparov Z."/>
            <person name="Amiraslanov A."/>
            <person name="Hajiyeva S."/>
            <person name="Abbasov M."/>
            <person name="Kaur K."/>
            <person name="Hamwieh A."/>
            <person name="Solovyev V."/>
            <person name="Salamov A."/>
            <person name="Braich B."/>
            <person name="Kosarev P."/>
            <person name="Mahmoud A."/>
            <person name="Hajiyev E."/>
            <person name="Babayeva S."/>
            <person name="Izzatullayeva V."/>
            <person name="Mammadov A."/>
            <person name="Mammadov A."/>
            <person name="Sharifova S."/>
            <person name="Ojaghi J."/>
            <person name="Eynullazada K."/>
            <person name="Bayramov B."/>
            <person name="Abdulazimova A."/>
            <person name="Shahmuradov I."/>
        </authorList>
    </citation>
    <scope>NUCLEOTIDE SEQUENCE [LARGE SCALE GENOMIC DNA]</scope>
    <source>
        <strain evidence="3">cv. AG2017</strain>
        <tissue evidence="2">Leaf</tissue>
    </source>
</reference>
<sequence>MWFTLLDIEGGRSRGRQSATPTPPPRASAPIEDASDLSGGVGDFDSRSPIDSGSRPPIG</sequence>
<gene>
    <name evidence="2" type="ORF">CRG98_033239</name>
</gene>
<keyword evidence="3" id="KW-1185">Reference proteome</keyword>
<evidence type="ECO:0000256" key="1">
    <source>
        <dbReference type="SAM" id="MobiDB-lite"/>
    </source>
</evidence>
<dbReference type="AlphaFoldDB" id="A0A2I0IQR4"/>
<evidence type="ECO:0000313" key="2">
    <source>
        <dbReference type="EMBL" id="PKI46344.1"/>
    </source>
</evidence>